<feature type="transmembrane region" description="Helical" evidence="1">
    <location>
        <begin position="38"/>
        <end position="59"/>
    </location>
</feature>
<proteinExistence type="predicted"/>
<accession>A0A1G9KTN3</accession>
<name>A0A1G9KTN3_9FIRM</name>
<evidence type="ECO:0000313" key="2">
    <source>
        <dbReference type="EMBL" id="SDL52823.1"/>
    </source>
</evidence>
<keyword evidence="1" id="KW-0472">Membrane</keyword>
<evidence type="ECO:0000313" key="3">
    <source>
        <dbReference type="Proteomes" id="UP000199068"/>
    </source>
</evidence>
<sequence length="90" mass="10704">MYNLNFKYFFIYILIINLIGFLFMYIDKKRAINHQFRISENTLLLLSILGGSIGSFIGMYKFRHKTKKKKFTVGIPLIFIIESFLIMQII</sequence>
<organism evidence="2 3">
    <name type="scientific">Romboutsia lituseburensis DSM 797</name>
    <dbReference type="NCBI Taxonomy" id="1121325"/>
    <lineage>
        <taxon>Bacteria</taxon>
        <taxon>Bacillati</taxon>
        <taxon>Bacillota</taxon>
        <taxon>Clostridia</taxon>
        <taxon>Peptostreptococcales</taxon>
        <taxon>Peptostreptococcaceae</taxon>
        <taxon>Romboutsia</taxon>
    </lineage>
</organism>
<feature type="transmembrane region" description="Helical" evidence="1">
    <location>
        <begin position="71"/>
        <end position="89"/>
    </location>
</feature>
<gene>
    <name evidence="2" type="ORF">SAMN04515677_102259</name>
</gene>
<dbReference type="STRING" id="1121325.SAMN04515677_102259"/>
<reference evidence="2 3" key="1">
    <citation type="submission" date="2016-10" db="EMBL/GenBank/DDBJ databases">
        <authorList>
            <person name="de Groot N.N."/>
        </authorList>
    </citation>
    <scope>NUCLEOTIDE SEQUENCE [LARGE SCALE GENOMIC DNA]</scope>
    <source>
        <strain evidence="2 3">DSM 797</strain>
    </source>
</reference>
<dbReference type="AlphaFoldDB" id="A0A1G9KTN3"/>
<keyword evidence="3" id="KW-1185">Reference proteome</keyword>
<keyword evidence="1" id="KW-1133">Transmembrane helix</keyword>
<evidence type="ECO:0000256" key="1">
    <source>
        <dbReference type="SAM" id="Phobius"/>
    </source>
</evidence>
<protein>
    <submittedName>
        <fullName evidence="2">Uncharacterized membrane protein YsdA, DUF1294 family</fullName>
    </submittedName>
</protein>
<dbReference type="EMBL" id="FNGW01000002">
    <property type="protein sequence ID" value="SDL52823.1"/>
    <property type="molecule type" value="Genomic_DNA"/>
</dbReference>
<feature type="transmembrane region" description="Helical" evidence="1">
    <location>
        <begin position="6"/>
        <end position="26"/>
    </location>
</feature>
<dbReference type="RefSeq" id="WP_092724220.1">
    <property type="nucleotide sequence ID" value="NZ_FNGW01000002.1"/>
</dbReference>
<dbReference type="InterPro" id="IPR010718">
    <property type="entry name" value="DUF1294"/>
</dbReference>
<dbReference type="Pfam" id="PF06961">
    <property type="entry name" value="DUF1294"/>
    <property type="match status" value="1"/>
</dbReference>
<keyword evidence="1" id="KW-0812">Transmembrane</keyword>
<dbReference type="Proteomes" id="UP000199068">
    <property type="component" value="Unassembled WGS sequence"/>
</dbReference>